<proteinExistence type="inferred from homology"/>
<feature type="region of interest" description="Disordered" evidence="6">
    <location>
        <begin position="199"/>
        <end position="237"/>
    </location>
</feature>
<protein>
    <recommendedName>
        <fullName evidence="7">Sec16 Sec23-binding domain-containing protein</fullName>
    </recommendedName>
</protein>
<dbReference type="GO" id="GO:0070971">
    <property type="term" value="C:endoplasmic reticulum exit site"/>
    <property type="evidence" value="ECO:0007669"/>
    <property type="project" value="TreeGrafter"/>
</dbReference>
<sequence length="1406" mass="156280">MNPKDFHMNTNKDREVDKEGDISDIFARQTESNEGSFDQNRLATWEHSESFVSAEQPWNRGQSDSSKYPTLNLSGQELRKSDAERKNYEEGTEGIRTTVHSSYTDKEAAGLQETTVRGTANLWNDTAVERRRKLEAVIGAAKERATRSGLNSSTLGETSFRQTEAFGGASQERSERPKLTARAIRERLAASKYASFRTRSTAGSSVSSATSLPFSRHLEDRSPGVSHSPVTSRRPPVLDARSTVGLASNNNASTHESFTWSVEDKIRSADDLLAKLEMNTSSSSLHRDISRGQGCNEEQQGSNEERQGSNEERQGSNEERQGSNEEQQVAYNSSEMSNRSEFILDSRASSAQKPESNIIYNETKQEAEPILINSPEAVHKVEGTNSYEFANLGGISTSDDLASIFETKEPLDLEFSTFNEPAQLDPIGNTEQEVKQEFLSNQGGFELPQEASHEEYGKEFQVYLSQPGGNISTDHYFNSRNDENSALIPEPLPASSTDDLSNIFQDEGHNNVSSLLSAPESYSVDSSSSFNREVTAVGFDYPFGVSQGQDTFGGYPPRDITSWTFSHGLQQEPMSIKEETKPAQSIDAGRIEDDGEQNFSQVPLDSDPTFPPPVSGVVSHPSFEAVGNKTHSYSDMIFPEKHAIVCFSPNGHLLVSFPQIIPGFRVWNGREYVEDTSSIVVKPGALSIVPFMDMVEDTEERCFECIRSLREDSLYNLSTESMRMFCHKMASECKRRSEGLLWSILEVLSCHSKEEDWKSLCIQLKTMLKTWQNEDSAFRSADVCKGENVNYLKMHSFENVLSKSSGLEAVVQGAIETESWSVALTLSRLVSSSVREQVTRKFVQNHVQESPLFRFLILLANDIVPNVSDLEGVSWMAAMNVLIECEARYREKGLLAFGDYLSNHQSDIFASHCCYVLAKSPICSERIFGSRLWWEEKDLRMLLVGADPRRSIRACLTSVPSIIRTLFYSFLKENQLSIVLSPFLLYLAYVLVEAGRLILAKHLSGFLVERAHALLKSSDPNLVSEAQRLTAVYYSYLEQLDNRLNKMVPDESNEQGEGGVSLTRSLSKVFRSITKTGSKKNLRPRSSSNSSWESFAAAAVSIIAPAEETDPTPSTKPRRNSNAVSSLESSALESKSSSVSSPIPAKNAAVREHSPVQGHFSSKQNIELMNERPSPAESPNRDNIVHAKVAASPQPNEGDPGYSSVRTDRRDTEDKSKHTQNESHNGFDSASHEKKHSSRRSLSSFLMEKLTKIAGPKQANLGKENKFYYDEKLGRWVCEDGDESNEEVPPPPPSRPSDGSQHSSHVKEPEEIRDDMHRAMSRRRWSARARYVDTFGQGDQVSGTKPPLVVPPSVATRQVLKTDTSQPSYTMFTPSASPGGDNNDWGTSMYLESNVNNVSDTTGTNN</sequence>
<evidence type="ECO:0000259" key="7">
    <source>
        <dbReference type="Pfam" id="PF12931"/>
    </source>
</evidence>
<comment type="similarity">
    <text evidence="2">Belongs to the SEC16 family.</text>
</comment>
<evidence type="ECO:0000256" key="3">
    <source>
        <dbReference type="ARBA" id="ARBA00022448"/>
    </source>
</evidence>
<feature type="compositionally biased region" description="Polar residues" evidence="6">
    <location>
        <begin position="59"/>
        <end position="75"/>
    </location>
</feature>
<keyword evidence="3" id="KW-0813">Transport</keyword>
<dbReference type="GO" id="GO:0007030">
    <property type="term" value="P:Golgi organization"/>
    <property type="evidence" value="ECO:0007669"/>
    <property type="project" value="TreeGrafter"/>
</dbReference>
<dbReference type="EMBL" id="JANCYU010000036">
    <property type="protein sequence ID" value="KAK4526089.1"/>
    <property type="molecule type" value="Genomic_DNA"/>
</dbReference>
<organism evidence="8 9">
    <name type="scientific">Galdieria yellowstonensis</name>
    <dbReference type="NCBI Taxonomy" id="3028027"/>
    <lineage>
        <taxon>Eukaryota</taxon>
        <taxon>Rhodophyta</taxon>
        <taxon>Bangiophyceae</taxon>
        <taxon>Galdieriales</taxon>
        <taxon>Galdieriaceae</taxon>
        <taxon>Galdieria</taxon>
    </lineage>
</organism>
<feature type="region of interest" description="Disordered" evidence="6">
    <location>
        <begin position="1"/>
        <end position="21"/>
    </location>
</feature>
<dbReference type="PANTHER" id="PTHR13402">
    <property type="entry name" value="RGPR-RELATED"/>
    <property type="match status" value="1"/>
</dbReference>
<dbReference type="InterPro" id="IPR024298">
    <property type="entry name" value="Sec16_Sec23-bd"/>
</dbReference>
<evidence type="ECO:0000256" key="4">
    <source>
        <dbReference type="ARBA" id="ARBA00022824"/>
    </source>
</evidence>
<accession>A0AAV9IFB1</accession>
<evidence type="ECO:0000256" key="5">
    <source>
        <dbReference type="ARBA" id="ARBA00022892"/>
    </source>
</evidence>
<evidence type="ECO:0000313" key="8">
    <source>
        <dbReference type="EMBL" id="KAK4526089.1"/>
    </source>
</evidence>
<dbReference type="Pfam" id="PF12931">
    <property type="entry name" value="TPR_Sec16"/>
    <property type="match status" value="1"/>
</dbReference>
<feature type="compositionally biased region" description="Polar residues" evidence="6">
    <location>
        <begin position="324"/>
        <end position="338"/>
    </location>
</feature>
<feature type="region of interest" description="Disordered" evidence="6">
    <location>
        <begin position="1365"/>
        <end position="1388"/>
    </location>
</feature>
<feature type="region of interest" description="Disordered" evidence="6">
    <location>
        <begin position="1188"/>
        <end position="1243"/>
    </location>
</feature>
<name>A0AAV9IFB1_9RHOD</name>
<feature type="compositionally biased region" description="Low complexity" evidence="6">
    <location>
        <begin position="199"/>
        <end position="211"/>
    </location>
</feature>
<comment type="subcellular location">
    <subcellularLocation>
        <location evidence="1">Endoplasmic reticulum</location>
    </subcellularLocation>
</comment>
<dbReference type="PANTHER" id="PTHR13402:SF6">
    <property type="entry name" value="SECRETORY 16, ISOFORM I"/>
    <property type="match status" value="1"/>
</dbReference>
<evidence type="ECO:0000313" key="9">
    <source>
        <dbReference type="Proteomes" id="UP001300502"/>
    </source>
</evidence>
<feature type="region of interest" description="Disordered" evidence="6">
    <location>
        <begin position="142"/>
        <end position="179"/>
    </location>
</feature>
<keyword evidence="9" id="KW-1185">Reference proteome</keyword>
<feature type="region of interest" description="Disordered" evidence="6">
    <location>
        <begin position="1279"/>
        <end position="1323"/>
    </location>
</feature>
<feature type="region of interest" description="Disordered" evidence="6">
    <location>
        <begin position="1104"/>
        <end position="1165"/>
    </location>
</feature>
<dbReference type="Gene3D" id="1.25.40.1030">
    <property type="match status" value="1"/>
</dbReference>
<evidence type="ECO:0000256" key="1">
    <source>
        <dbReference type="ARBA" id="ARBA00004240"/>
    </source>
</evidence>
<comment type="caution">
    <text evidence="8">The sequence shown here is derived from an EMBL/GenBank/DDBJ whole genome shotgun (WGS) entry which is preliminary data.</text>
</comment>
<feature type="region of interest" description="Disordered" evidence="6">
    <location>
        <begin position="280"/>
        <end position="338"/>
    </location>
</feature>
<feature type="compositionally biased region" description="Basic and acidic residues" evidence="6">
    <location>
        <begin position="77"/>
        <end position="89"/>
    </location>
</feature>
<feature type="compositionally biased region" description="Polar residues" evidence="6">
    <location>
        <begin position="1365"/>
        <end position="1376"/>
    </location>
</feature>
<dbReference type="GO" id="GO:0070973">
    <property type="term" value="P:protein localization to endoplasmic reticulum exit site"/>
    <property type="evidence" value="ECO:0007669"/>
    <property type="project" value="TreeGrafter"/>
</dbReference>
<dbReference type="GO" id="GO:0012507">
    <property type="term" value="C:ER to Golgi transport vesicle membrane"/>
    <property type="evidence" value="ECO:0007669"/>
    <property type="project" value="TreeGrafter"/>
</dbReference>
<reference evidence="8 9" key="1">
    <citation type="submission" date="2022-07" db="EMBL/GenBank/DDBJ databases">
        <title>Genome-wide signatures of adaptation to extreme environments.</title>
        <authorList>
            <person name="Cho C.H."/>
            <person name="Yoon H.S."/>
        </authorList>
    </citation>
    <scope>NUCLEOTIDE SEQUENCE [LARGE SCALE GENOMIC DNA]</scope>
    <source>
        <strain evidence="8 9">108.79 E11</strain>
    </source>
</reference>
<feature type="region of interest" description="Disordered" evidence="6">
    <location>
        <begin position="53"/>
        <end position="111"/>
    </location>
</feature>
<dbReference type="GO" id="GO:0016192">
    <property type="term" value="P:vesicle-mediated transport"/>
    <property type="evidence" value="ECO:0007669"/>
    <property type="project" value="UniProtKB-KW"/>
</dbReference>
<keyword evidence="5" id="KW-0931">ER-Golgi transport</keyword>
<feature type="domain" description="Sec16 Sec23-binding" evidence="7">
    <location>
        <begin position="811"/>
        <end position="1074"/>
    </location>
</feature>
<keyword evidence="4" id="KW-0256">Endoplasmic reticulum</keyword>
<gene>
    <name evidence="8" type="ORF">GAYE_SCF19G4000</name>
</gene>
<evidence type="ECO:0000256" key="2">
    <source>
        <dbReference type="ARBA" id="ARBA00005927"/>
    </source>
</evidence>
<feature type="compositionally biased region" description="Low complexity" evidence="6">
    <location>
        <begin position="1120"/>
        <end position="1141"/>
    </location>
</feature>
<dbReference type="Proteomes" id="UP001300502">
    <property type="component" value="Unassembled WGS sequence"/>
</dbReference>
<feature type="compositionally biased region" description="Polar residues" evidence="6">
    <location>
        <begin position="148"/>
        <end position="162"/>
    </location>
</feature>
<feature type="compositionally biased region" description="Basic and acidic residues" evidence="6">
    <location>
        <begin position="303"/>
        <end position="323"/>
    </location>
</feature>
<feature type="compositionally biased region" description="Basic and acidic residues" evidence="6">
    <location>
        <begin position="1305"/>
        <end position="1318"/>
    </location>
</feature>
<evidence type="ECO:0000256" key="6">
    <source>
        <dbReference type="SAM" id="MobiDB-lite"/>
    </source>
</evidence>
<feature type="compositionally biased region" description="Basic and acidic residues" evidence="6">
    <location>
        <begin position="1206"/>
        <end position="1221"/>
    </location>
</feature>